<accession>A0A438JZL6</accession>
<sequence length="155" mass="17445">MEGLHQRHRLNLWCLVSSMRQRKRKIWRRTYKAASKRGSASASESIEVAPPPTKKSCVEVPRTAPVSDIFPPPKPFVDATKPNRVPTVSDDLDGKDVSASPRPQAPRTPSWKEMVELLKQIPCFIEAEPPVTNMGDFFLLTKWVTVDLDDNPPIS</sequence>
<evidence type="ECO:0000256" key="1">
    <source>
        <dbReference type="SAM" id="MobiDB-lite"/>
    </source>
</evidence>
<dbReference type="EMBL" id="QGNW01000021">
    <property type="protein sequence ID" value="RVX14368.1"/>
    <property type="molecule type" value="Genomic_DNA"/>
</dbReference>
<proteinExistence type="predicted"/>
<reference evidence="2 3" key="1">
    <citation type="journal article" date="2018" name="PLoS Genet.">
        <title>Population sequencing reveals clonal diversity and ancestral inbreeding in the grapevine cultivar Chardonnay.</title>
        <authorList>
            <person name="Roach M.J."/>
            <person name="Johnson D.L."/>
            <person name="Bohlmann J."/>
            <person name="van Vuuren H.J."/>
            <person name="Jones S.J."/>
            <person name="Pretorius I.S."/>
            <person name="Schmidt S.A."/>
            <person name="Borneman A.R."/>
        </authorList>
    </citation>
    <scope>NUCLEOTIDE SEQUENCE [LARGE SCALE GENOMIC DNA]</scope>
    <source>
        <strain evidence="3">cv. Chardonnay</strain>
        <tissue evidence="2">Leaf</tissue>
    </source>
</reference>
<feature type="region of interest" description="Disordered" evidence="1">
    <location>
        <begin position="30"/>
        <end position="110"/>
    </location>
</feature>
<organism evidence="2 3">
    <name type="scientific">Vitis vinifera</name>
    <name type="common">Grape</name>
    <dbReference type="NCBI Taxonomy" id="29760"/>
    <lineage>
        <taxon>Eukaryota</taxon>
        <taxon>Viridiplantae</taxon>
        <taxon>Streptophyta</taxon>
        <taxon>Embryophyta</taxon>
        <taxon>Tracheophyta</taxon>
        <taxon>Spermatophyta</taxon>
        <taxon>Magnoliopsida</taxon>
        <taxon>eudicotyledons</taxon>
        <taxon>Gunneridae</taxon>
        <taxon>Pentapetalae</taxon>
        <taxon>rosids</taxon>
        <taxon>Vitales</taxon>
        <taxon>Vitaceae</taxon>
        <taxon>Viteae</taxon>
        <taxon>Vitis</taxon>
    </lineage>
</organism>
<protein>
    <submittedName>
        <fullName evidence="2">Uncharacterized protein</fullName>
    </submittedName>
</protein>
<evidence type="ECO:0000313" key="3">
    <source>
        <dbReference type="Proteomes" id="UP000288805"/>
    </source>
</evidence>
<comment type="caution">
    <text evidence="2">The sequence shown here is derived from an EMBL/GenBank/DDBJ whole genome shotgun (WGS) entry which is preliminary data.</text>
</comment>
<evidence type="ECO:0000313" key="2">
    <source>
        <dbReference type="EMBL" id="RVX14368.1"/>
    </source>
</evidence>
<gene>
    <name evidence="2" type="ORF">CK203_017374</name>
</gene>
<name>A0A438JZL6_VITVI</name>
<dbReference type="AlphaFoldDB" id="A0A438JZL6"/>
<dbReference type="Proteomes" id="UP000288805">
    <property type="component" value="Unassembled WGS sequence"/>
</dbReference>
<feature type="compositionally biased region" description="Low complexity" evidence="1">
    <location>
        <begin position="36"/>
        <end position="45"/>
    </location>
</feature>